<proteinExistence type="predicted"/>
<name>A0ABM8IX19_9CREN</name>
<reference evidence="1 2" key="1">
    <citation type="submission" date="2023-09" db="EMBL/GenBank/DDBJ databases">
        <title>Pyrofollis japonicus gen. nov. sp. nov., a novel member of the family Pyrodictiaceae isolated from the Iheya North hydrothermal field.</title>
        <authorList>
            <person name="Miyazaki U."/>
            <person name="Sanari M."/>
            <person name="Tame A."/>
            <person name="Kitajima M."/>
            <person name="Okamoto A."/>
            <person name="Sawayama S."/>
            <person name="Miyazaki J."/>
            <person name="Takai K."/>
            <person name="Nakagawa S."/>
        </authorList>
    </citation>
    <scope>NUCLEOTIDE SEQUENCE [LARGE SCALE GENOMIC DNA]</scope>
    <source>
        <strain evidence="1 2">AV2</strain>
    </source>
</reference>
<dbReference type="Proteomes" id="UP001341135">
    <property type="component" value="Chromosome"/>
</dbReference>
<dbReference type="EMBL" id="AP028907">
    <property type="protein sequence ID" value="BES82098.1"/>
    <property type="molecule type" value="Genomic_DNA"/>
</dbReference>
<accession>A0ABM8IX19</accession>
<keyword evidence="2" id="KW-1185">Reference proteome</keyword>
<dbReference type="RefSeq" id="WP_338249085.1">
    <property type="nucleotide sequence ID" value="NZ_AP028907.1"/>
</dbReference>
<sequence length="82" mass="9739">MPEKPQRIIEDILRRPDPAGYYVIVLRREDERDNVVYAILEKYRDEVMEETLGDIVVVRTKSRRIARDIAWLALKRGVLETK</sequence>
<evidence type="ECO:0000313" key="1">
    <source>
        <dbReference type="EMBL" id="BES82098.1"/>
    </source>
</evidence>
<protein>
    <submittedName>
        <fullName evidence="1">Uncharacterized protein</fullName>
    </submittedName>
</protein>
<gene>
    <name evidence="1" type="ORF">PABY_16650</name>
</gene>
<evidence type="ECO:0000313" key="2">
    <source>
        <dbReference type="Proteomes" id="UP001341135"/>
    </source>
</evidence>
<dbReference type="GeneID" id="89289673"/>
<organism evidence="1 2">
    <name type="scientific">Pyrodictium abyssi</name>
    <dbReference type="NCBI Taxonomy" id="54256"/>
    <lineage>
        <taxon>Archaea</taxon>
        <taxon>Thermoproteota</taxon>
        <taxon>Thermoprotei</taxon>
        <taxon>Desulfurococcales</taxon>
        <taxon>Pyrodictiaceae</taxon>
        <taxon>Pyrodictium</taxon>
    </lineage>
</organism>